<evidence type="ECO:0000256" key="3">
    <source>
        <dbReference type="ARBA" id="ARBA00011209"/>
    </source>
</evidence>
<dbReference type="NCBIfam" id="TIGR00211">
    <property type="entry name" value="glyS"/>
    <property type="match status" value="1"/>
</dbReference>
<evidence type="ECO:0000256" key="9">
    <source>
        <dbReference type="ARBA" id="ARBA00023146"/>
    </source>
</evidence>
<keyword evidence="6 11" id="KW-0547">Nucleotide-binding</keyword>
<keyword evidence="8 11" id="KW-0648">Protein biosynthesis</keyword>
<feature type="domain" description="DALR anticodon binding" evidence="12">
    <location>
        <begin position="631"/>
        <end position="736"/>
    </location>
</feature>
<reference evidence="13" key="1">
    <citation type="journal article" date="2022" name="ISME J.">
        <title>Identification of active gaseous-alkane degraders at natural gas seeps.</title>
        <authorList>
            <person name="Farhan Ul Haque M."/>
            <person name="Hernandez M."/>
            <person name="Crombie A.T."/>
            <person name="Murrell J.C."/>
        </authorList>
    </citation>
    <scope>NUCLEOTIDE SEQUENCE</scope>
    <source>
        <strain evidence="13">PC2</strain>
    </source>
</reference>
<dbReference type="GO" id="GO:0004820">
    <property type="term" value="F:glycine-tRNA ligase activity"/>
    <property type="evidence" value="ECO:0007669"/>
    <property type="project" value="UniProtKB-EC"/>
</dbReference>
<evidence type="ECO:0000256" key="11">
    <source>
        <dbReference type="HAMAP-Rule" id="MF_00255"/>
    </source>
</evidence>
<organism evidence="13 14">
    <name type="scientific">Candidatus Rhodoblastus alkanivorans</name>
    <dbReference type="NCBI Taxonomy" id="2954117"/>
    <lineage>
        <taxon>Bacteria</taxon>
        <taxon>Pseudomonadati</taxon>
        <taxon>Pseudomonadota</taxon>
        <taxon>Alphaproteobacteria</taxon>
        <taxon>Hyphomicrobiales</taxon>
        <taxon>Rhodoblastaceae</taxon>
        <taxon>Rhodoblastus</taxon>
    </lineage>
</organism>
<dbReference type="RefSeq" id="WP_243066036.1">
    <property type="nucleotide sequence ID" value="NZ_JAIVFK010000029.1"/>
</dbReference>
<dbReference type="PANTHER" id="PTHR30075:SF2">
    <property type="entry name" value="GLYCINE--TRNA LIGASE, CHLOROPLASTIC_MITOCHONDRIAL 2"/>
    <property type="match status" value="1"/>
</dbReference>
<keyword evidence="5 11" id="KW-0436">Ligase</keyword>
<dbReference type="Proteomes" id="UP001139104">
    <property type="component" value="Unassembled WGS sequence"/>
</dbReference>
<dbReference type="Pfam" id="PF02092">
    <property type="entry name" value="tRNA_synt_2f"/>
    <property type="match status" value="1"/>
</dbReference>
<evidence type="ECO:0000256" key="1">
    <source>
        <dbReference type="ARBA" id="ARBA00004496"/>
    </source>
</evidence>
<evidence type="ECO:0000256" key="10">
    <source>
        <dbReference type="ARBA" id="ARBA00047937"/>
    </source>
</evidence>
<accession>A0ABS9Z311</accession>
<dbReference type="InterPro" id="IPR006194">
    <property type="entry name" value="Gly-tRNA-synth_heterodimer"/>
</dbReference>
<gene>
    <name evidence="11 13" type="primary">glyS</name>
    <name evidence="13" type="ORF">K2U94_04360</name>
</gene>
<keyword evidence="9 11" id="KW-0030">Aminoacyl-tRNA synthetase</keyword>
<keyword evidence="14" id="KW-1185">Reference proteome</keyword>
<name>A0ABS9Z311_9HYPH</name>
<keyword evidence="4 11" id="KW-0963">Cytoplasm</keyword>
<evidence type="ECO:0000256" key="5">
    <source>
        <dbReference type="ARBA" id="ARBA00022598"/>
    </source>
</evidence>
<dbReference type="Pfam" id="PF05746">
    <property type="entry name" value="DALR_1"/>
    <property type="match status" value="1"/>
</dbReference>
<comment type="subcellular location">
    <subcellularLocation>
        <location evidence="1 11">Cytoplasm</location>
    </subcellularLocation>
</comment>
<comment type="subunit">
    <text evidence="3 11">Tetramer of two alpha and two beta subunits.</text>
</comment>
<keyword evidence="7 11" id="KW-0067">ATP-binding</keyword>
<evidence type="ECO:0000256" key="6">
    <source>
        <dbReference type="ARBA" id="ARBA00022741"/>
    </source>
</evidence>
<evidence type="ECO:0000313" key="14">
    <source>
        <dbReference type="Proteomes" id="UP001139104"/>
    </source>
</evidence>
<evidence type="ECO:0000259" key="12">
    <source>
        <dbReference type="Pfam" id="PF05746"/>
    </source>
</evidence>
<comment type="catalytic activity">
    <reaction evidence="10 11">
        <text>tRNA(Gly) + glycine + ATP = glycyl-tRNA(Gly) + AMP + diphosphate</text>
        <dbReference type="Rhea" id="RHEA:16013"/>
        <dbReference type="Rhea" id="RHEA-COMP:9664"/>
        <dbReference type="Rhea" id="RHEA-COMP:9683"/>
        <dbReference type="ChEBI" id="CHEBI:30616"/>
        <dbReference type="ChEBI" id="CHEBI:33019"/>
        <dbReference type="ChEBI" id="CHEBI:57305"/>
        <dbReference type="ChEBI" id="CHEBI:78442"/>
        <dbReference type="ChEBI" id="CHEBI:78522"/>
        <dbReference type="ChEBI" id="CHEBI:456215"/>
        <dbReference type="EC" id="6.1.1.14"/>
    </reaction>
</comment>
<evidence type="ECO:0000313" key="13">
    <source>
        <dbReference type="EMBL" id="MCI4682002.1"/>
    </source>
</evidence>
<dbReference type="SUPFAM" id="SSF109604">
    <property type="entry name" value="HD-domain/PDEase-like"/>
    <property type="match status" value="1"/>
</dbReference>
<evidence type="ECO:0000256" key="7">
    <source>
        <dbReference type="ARBA" id="ARBA00022840"/>
    </source>
</evidence>
<evidence type="ECO:0000256" key="8">
    <source>
        <dbReference type="ARBA" id="ARBA00022917"/>
    </source>
</evidence>
<sequence length="745" mass="82269">MSDLLFELFSEEIPARMQAQAAADLKKLVTGALIERGLTFEAAESFVTPRRLALNVVGLPARQPDQREEKKGPRVGAPDAAIQGFLKSAGLASLDEARIETDRKGGQFYLAVIEREGRATLDVLAEILPDVVKNFPWPKSMRWGALSAEPTALRWVRPLHSIVATFGPETEDPEIVPFEIGGIASGNVTYGHRFMAPQPIKVRRFHDYLIGLQAAKVVLDPARRRDIILHDCKDHAFAQGLELVEDEGLLHEVAGLVEWPVVLTGEFDKSFLDIPDEVIRATIRANQKCFVLRDPETARLANKFLLVSNVIASDGGKAIAAGNARVVRARLSDALYFWQTDQAPLPDFSDQGKPLDQRLAKLRALNIVFHQKLGTQGQRVDRIVALARQLAPLVAANPEKAARAAELAKADLVTEVVGEFPETQGLMGRYYAELQNEDGELAAAIEDHYKPQGPNDLIPAAPVSIAVALADKLDTLVGFWAIDEKPTGSKDPFALRRAALGVIRIILENGLRLKLGYWINGGLHSFTWILQRQESVENNARIFALGGVPVDPTPSEEAREKYSPYEADSKTVDLLNFFADRLKIYLRDRGARHDLLDAVFALGEDDLVMIKSRIDALENFLKTEDGASLLAGYKRAANILKAEEKKDGAGAFEKHPEPNLRIEHEEHVLAAALDRAEREAQEAVKAEDYEGAMRALAKLRAPVDGFFDKVTVNSENPDLRRNRLQMLAQLRRAIHSVADFSKIGG</sequence>
<proteinExistence type="inferred from homology"/>
<dbReference type="InterPro" id="IPR008909">
    <property type="entry name" value="DALR_anticod-bd"/>
</dbReference>
<dbReference type="PROSITE" id="PS50861">
    <property type="entry name" value="AA_TRNA_LIGASE_II_GLYAB"/>
    <property type="match status" value="1"/>
</dbReference>
<dbReference type="PANTHER" id="PTHR30075">
    <property type="entry name" value="GLYCYL-TRNA SYNTHETASE"/>
    <property type="match status" value="1"/>
</dbReference>
<evidence type="ECO:0000256" key="2">
    <source>
        <dbReference type="ARBA" id="ARBA00008226"/>
    </source>
</evidence>
<comment type="similarity">
    <text evidence="2 11">Belongs to the class-II aminoacyl-tRNA synthetase family.</text>
</comment>
<protein>
    <recommendedName>
        <fullName evidence="11">Glycine--tRNA ligase beta subunit</fullName>
        <ecNumber evidence="11">6.1.1.14</ecNumber>
    </recommendedName>
    <alternativeName>
        <fullName evidence="11">Glycyl-tRNA synthetase beta subunit</fullName>
        <shortName evidence="11">GlyRS</shortName>
    </alternativeName>
</protein>
<comment type="caution">
    <text evidence="13">The sequence shown here is derived from an EMBL/GenBank/DDBJ whole genome shotgun (WGS) entry which is preliminary data.</text>
</comment>
<dbReference type="PRINTS" id="PR01045">
    <property type="entry name" value="TRNASYNTHGB"/>
</dbReference>
<dbReference type="EC" id="6.1.1.14" evidence="11"/>
<dbReference type="HAMAP" id="MF_00255">
    <property type="entry name" value="Gly_tRNA_synth_beta"/>
    <property type="match status" value="1"/>
</dbReference>
<dbReference type="EMBL" id="JAIVFP010000001">
    <property type="protein sequence ID" value="MCI4682002.1"/>
    <property type="molecule type" value="Genomic_DNA"/>
</dbReference>
<dbReference type="InterPro" id="IPR015944">
    <property type="entry name" value="Gly-tRNA-synth_bsu"/>
</dbReference>
<evidence type="ECO:0000256" key="4">
    <source>
        <dbReference type="ARBA" id="ARBA00022490"/>
    </source>
</evidence>